<dbReference type="GO" id="GO:0016888">
    <property type="term" value="F:DNA endonuclease activity, producing 5'-phosphomonoesters"/>
    <property type="evidence" value="ECO:0007669"/>
    <property type="project" value="InterPro"/>
</dbReference>
<keyword evidence="5" id="KW-0235">DNA replication</keyword>
<dbReference type="PROSITE" id="PS52020">
    <property type="entry name" value="CRESS_DNA_REP"/>
    <property type="match status" value="1"/>
</dbReference>
<keyword evidence="8" id="KW-0547">Nucleotide-binding</keyword>
<dbReference type="GO" id="GO:0046872">
    <property type="term" value="F:metal ion binding"/>
    <property type="evidence" value="ECO:0007669"/>
    <property type="project" value="UniProtKB-KW"/>
</dbReference>
<evidence type="ECO:0000256" key="1">
    <source>
        <dbReference type="ARBA" id="ARBA00004147"/>
    </source>
</evidence>
<evidence type="ECO:0000256" key="12">
    <source>
        <dbReference type="ARBA" id="ARBA00023125"/>
    </source>
</evidence>
<evidence type="ECO:0000256" key="9">
    <source>
        <dbReference type="ARBA" id="ARBA00022759"/>
    </source>
</evidence>
<dbReference type="PRINTS" id="PR00228">
    <property type="entry name" value="GEMCOATCLVL1"/>
</dbReference>
<dbReference type="GO" id="GO:0016779">
    <property type="term" value="F:nucleotidyltransferase activity"/>
    <property type="evidence" value="ECO:0007669"/>
    <property type="project" value="UniProtKB-KW"/>
</dbReference>
<evidence type="ECO:0000256" key="11">
    <source>
        <dbReference type="ARBA" id="ARBA00023124"/>
    </source>
</evidence>
<keyword evidence="7" id="KW-0479">Metal-binding</keyword>
<organism evidence="14">
    <name type="scientific">Genomoviridae sp</name>
    <dbReference type="NCBI Taxonomy" id="2202565"/>
    <lineage>
        <taxon>Viruses</taxon>
        <taxon>Monodnaviria</taxon>
        <taxon>Shotokuvirae</taxon>
        <taxon>Cressdnaviricota</taxon>
        <taxon>Repensiviricetes</taxon>
        <taxon>Geplafuvirales</taxon>
        <taxon>Genomoviridae</taxon>
    </lineage>
</organism>
<evidence type="ECO:0000313" key="14">
    <source>
        <dbReference type="EMBL" id="QJB18650.1"/>
    </source>
</evidence>
<reference evidence="14" key="1">
    <citation type="submission" date="2020-04" db="EMBL/GenBank/DDBJ databases">
        <title>Genomes of microviruses in a sewage oxidation pond.</title>
        <authorList>
            <person name="Schreck J."/>
            <person name="Kraberger S."/>
            <person name="Scotch M."/>
            <person name="Halden R.U."/>
            <person name="Varsani A."/>
        </authorList>
    </citation>
    <scope>NUCLEOTIDE SEQUENCE</scope>
    <source>
        <strain evidence="14">6434_370</strain>
    </source>
</reference>
<dbReference type="InterPro" id="IPR001301">
    <property type="entry name" value="Gemini_AL1_CLV"/>
</dbReference>
<dbReference type="Pfam" id="PF08283">
    <property type="entry name" value="Gemini_AL1_M"/>
    <property type="match status" value="1"/>
</dbReference>
<dbReference type="InterPro" id="IPR049912">
    <property type="entry name" value="CRESS_DNA_REP"/>
</dbReference>
<keyword evidence="10" id="KW-0378">Hydrolase</keyword>
<dbReference type="GO" id="GO:0042025">
    <property type="term" value="C:host cell nucleus"/>
    <property type="evidence" value="ECO:0007669"/>
    <property type="project" value="UniProtKB-SubCell"/>
</dbReference>
<keyword evidence="11" id="KW-0190">Covalent protein-DNA linkage</keyword>
<keyword evidence="2" id="KW-1048">Host nucleus</keyword>
<dbReference type="EMBL" id="MT309867">
    <property type="protein sequence ID" value="QJB18650.1"/>
    <property type="molecule type" value="Genomic_DNA"/>
</dbReference>
<keyword evidence="9" id="KW-0255">Endonuclease</keyword>
<keyword evidence="6" id="KW-0540">Nuclease</keyword>
<dbReference type="GO" id="GO:0003677">
    <property type="term" value="F:DNA binding"/>
    <property type="evidence" value="ECO:0007669"/>
    <property type="project" value="UniProtKB-KW"/>
</dbReference>
<protein>
    <submittedName>
        <fullName evidence="14">Replication-associated protein</fullName>
    </submittedName>
</protein>
<dbReference type="InterPro" id="IPR022692">
    <property type="entry name" value="Gemini_AL1_REP_central"/>
</dbReference>
<evidence type="ECO:0000256" key="3">
    <source>
        <dbReference type="ARBA" id="ARBA00022679"/>
    </source>
</evidence>
<evidence type="ECO:0000256" key="5">
    <source>
        <dbReference type="ARBA" id="ARBA00022705"/>
    </source>
</evidence>
<evidence type="ECO:0000256" key="10">
    <source>
        <dbReference type="ARBA" id="ARBA00022801"/>
    </source>
</evidence>
<dbReference type="SUPFAM" id="SSF55464">
    <property type="entry name" value="Origin of replication-binding domain, RBD-like"/>
    <property type="match status" value="1"/>
</dbReference>
<feature type="domain" description="CRESS-DNA virus Rep endonuclease" evidence="13">
    <location>
        <begin position="2"/>
        <end position="103"/>
    </location>
</feature>
<keyword evidence="3" id="KW-0808">Transferase</keyword>
<evidence type="ECO:0000256" key="4">
    <source>
        <dbReference type="ARBA" id="ARBA00022695"/>
    </source>
</evidence>
<keyword evidence="12" id="KW-0238">DNA-binding</keyword>
<evidence type="ECO:0000256" key="6">
    <source>
        <dbReference type="ARBA" id="ARBA00022722"/>
    </source>
</evidence>
<dbReference type="GO" id="GO:0005198">
    <property type="term" value="F:structural molecule activity"/>
    <property type="evidence" value="ECO:0007669"/>
    <property type="project" value="InterPro"/>
</dbReference>
<evidence type="ECO:0000259" key="13">
    <source>
        <dbReference type="PROSITE" id="PS52020"/>
    </source>
</evidence>
<dbReference type="GO" id="GO:0000166">
    <property type="term" value="F:nucleotide binding"/>
    <property type="evidence" value="ECO:0007669"/>
    <property type="project" value="UniProtKB-KW"/>
</dbReference>
<accession>A0A858NF46</accession>
<evidence type="ECO:0000256" key="8">
    <source>
        <dbReference type="ARBA" id="ARBA00022741"/>
    </source>
</evidence>
<name>A0A858NF46_9VIRU</name>
<evidence type="ECO:0000256" key="7">
    <source>
        <dbReference type="ARBA" id="ARBA00022723"/>
    </source>
</evidence>
<evidence type="ECO:0000256" key="2">
    <source>
        <dbReference type="ARBA" id="ARBA00022562"/>
    </source>
</evidence>
<proteinExistence type="predicted"/>
<dbReference type="GO" id="GO:0006260">
    <property type="term" value="P:DNA replication"/>
    <property type="evidence" value="ECO:0007669"/>
    <property type="project" value="UniProtKB-KW"/>
</dbReference>
<sequence>MQYQFRYALLTYAQCDDLDPFKVVNRCAELGAECIVGRETHADGGIHLHAFVDFGKKFRSRDTRVFDVEGRHPNVSPSKGRPGEGWDYATKDGDIVAGGLGRPDGTTVPRAGIDWDRAMSETTMDGFLQSCLDMDPQASLRMFTNLQSYCRWRYRPEKTPYTHPGGVQFDPARVERLSDWVSGNLGVHPVGERRKSLILWGPSRLGKTLWARSLGEHAYFGGLFSMDESLEGVEYAVFDDFGGLKYLPTFKFWLGHQKQFYVTDKYKGKKLVEWGKPSIWLSNSNPLDEFGVKPEDVEWLQANCDVIQLEESLLMPIESGLDVDVQ</sequence>
<dbReference type="Gene3D" id="3.40.1310.20">
    <property type="match status" value="1"/>
</dbReference>
<keyword evidence="4" id="KW-0548">Nucleotidyltransferase</keyword>
<dbReference type="Pfam" id="PF00799">
    <property type="entry name" value="Gemini_AL1"/>
    <property type="match status" value="1"/>
</dbReference>
<comment type="subcellular location">
    <subcellularLocation>
        <location evidence="1">Host nucleus</location>
    </subcellularLocation>
</comment>